<feature type="transmembrane region" description="Helical" evidence="5">
    <location>
        <begin position="97"/>
        <end position="118"/>
    </location>
</feature>
<dbReference type="RefSeq" id="WP_104850172.1">
    <property type="nucleotide sequence ID" value="NZ_PKOZ01000009.1"/>
</dbReference>
<dbReference type="InterPro" id="IPR032808">
    <property type="entry name" value="DoxX"/>
</dbReference>
<keyword evidence="4 5" id="KW-0472">Membrane</keyword>
<protein>
    <recommendedName>
        <fullName evidence="8">DoxX family protein</fullName>
    </recommendedName>
</protein>
<evidence type="ECO:0000256" key="4">
    <source>
        <dbReference type="ARBA" id="ARBA00023136"/>
    </source>
</evidence>
<gene>
    <name evidence="6" type="ORF">CYL18_14090</name>
</gene>
<organism evidence="6 7">
    <name type="scientific">Pradoshia eiseniae</name>
    <dbReference type="NCBI Taxonomy" id="2064768"/>
    <lineage>
        <taxon>Bacteria</taxon>
        <taxon>Bacillati</taxon>
        <taxon>Bacillota</taxon>
        <taxon>Bacilli</taxon>
        <taxon>Bacillales</taxon>
        <taxon>Bacillaceae</taxon>
        <taxon>Pradoshia</taxon>
    </lineage>
</organism>
<feature type="transmembrane region" description="Helical" evidence="5">
    <location>
        <begin position="6"/>
        <end position="23"/>
    </location>
</feature>
<dbReference type="AlphaFoldDB" id="A0A2S7MXK1"/>
<proteinExistence type="predicted"/>
<evidence type="ECO:0000313" key="6">
    <source>
        <dbReference type="EMBL" id="PQD94534.1"/>
    </source>
</evidence>
<comment type="subcellular location">
    <subcellularLocation>
        <location evidence="1">Membrane</location>
        <topology evidence="1">Multi-pass membrane protein</topology>
    </subcellularLocation>
</comment>
<keyword evidence="2 5" id="KW-0812">Transmembrane</keyword>
<evidence type="ECO:0000256" key="3">
    <source>
        <dbReference type="ARBA" id="ARBA00022989"/>
    </source>
</evidence>
<keyword evidence="7" id="KW-1185">Reference proteome</keyword>
<name>A0A2S7MXK1_9BACI</name>
<feature type="transmembrane region" description="Helical" evidence="5">
    <location>
        <begin position="35"/>
        <end position="58"/>
    </location>
</feature>
<keyword evidence="3 5" id="KW-1133">Transmembrane helix</keyword>
<sequence length="128" mass="14869">MKKITRLLYSFILITAGILHFTRRKNFVFIMPKIIPFRSFFVLFTGICEILAGIALFFNLFKKLAGTLLTIFMILIYPVNIYMAIKKKPLGPNQKAYPAALWLRLPLQIPLIIGAYRWSLEEKKSTEK</sequence>
<dbReference type="Pfam" id="PF07681">
    <property type="entry name" value="DoxX"/>
    <property type="match status" value="1"/>
</dbReference>
<dbReference type="EMBL" id="PKOZ01000009">
    <property type="protein sequence ID" value="PQD94534.1"/>
    <property type="molecule type" value="Genomic_DNA"/>
</dbReference>
<evidence type="ECO:0000256" key="2">
    <source>
        <dbReference type="ARBA" id="ARBA00022692"/>
    </source>
</evidence>
<evidence type="ECO:0008006" key="8">
    <source>
        <dbReference type="Google" id="ProtNLM"/>
    </source>
</evidence>
<dbReference type="PANTHER" id="PTHR36974:SF1">
    <property type="entry name" value="DOXX FAMILY MEMBRANE PROTEIN"/>
    <property type="match status" value="1"/>
</dbReference>
<accession>A0A2S7MXK1</accession>
<dbReference type="Proteomes" id="UP000239663">
    <property type="component" value="Unassembled WGS sequence"/>
</dbReference>
<comment type="caution">
    <text evidence="6">The sequence shown here is derived from an EMBL/GenBank/DDBJ whole genome shotgun (WGS) entry which is preliminary data.</text>
</comment>
<evidence type="ECO:0000256" key="5">
    <source>
        <dbReference type="SAM" id="Phobius"/>
    </source>
</evidence>
<dbReference type="GO" id="GO:0016020">
    <property type="term" value="C:membrane"/>
    <property type="evidence" value="ECO:0007669"/>
    <property type="project" value="UniProtKB-SubCell"/>
</dbReference>
<dbReference type="OrthoDB" id="327939at2"/>
<reference evidence="6 7" key="1">
    <citation type="submission" date="2017-12" db="EMBL/GenBank/DDBJ databases">
        <title>Taxonomic description and draft genome of Pradoshia cofamensis Gen. nov., sp. nov., a thermotolerant bacillale isolated from anterior gut of earthworm Eisenia fetida.</title>
        <authorList>
            <person name="Saha T."/>
            <person name="Chakraborty R."/>
        </authorList>
    </citation>
    <scope>NUCLEOTIDE SEQUENCE [LARGE SCALE GENOMIC DNA]</scope>
    <source>
        <strain evidence="6 7">EAG3</strain>
    </source>
</reference>
<evidence type="ECO:0000256" key="1">
    <source>
        <dbReference type="ARBA" id="ARBA00004141"/>
    </source>
</evidence>
<dbReference type="PANTHER" id="PTHR36974">
    <property type="entry name" value="MEMBRANE PROTEIN-RELATED"/>
    <property type="match status" value="1"/>
</dbReference>
<evidence type="ECO:0000313" key="7">
    <source>
        <dbReference type="Proteomes" id="UP000239663"/>
    </source>
</evidence>
<feature type="transmembrane region" description="Helical" evidence="5">
    <location>
        <begin position="64"/>
        <end position="85"/>
    </location>
</feature>